<dbReference type="OMA" id="KWSFSPS"/>
<protein>
    <recommendedName>
        <fullName evidence="9">CASP-like protein</fullName>
    </recommendedName>
</protein>
<evidence type="ECO:0000256" key="10">
    <source>
        <dbReference type="SAM" id="MobiDB-lite"/>
    </source>
</evidence>
<evidence type="ECO:0000313" key="13">
    <source>
        <dbReference type="EMBL" id="OTG33210.1"/>
    </source>
</evidence>
<dbReference type="PANTHER" id="PTHR33573:SF48">
    <property type="entry name" value="CASP-LIKE PROTEIN 3A1"/>
    <property type="match status" value="1"/>
</dbReference>
<evidence type="ECO:0000256" key="7">
    <source>
        <dbReference type="ARBA" id="ARBA00023136"/>
    </source>
</evidence>
<dbReference type="GO" id="GO:0005886">
    <property type="term" value="C:plasma membrane"/>
    <property type="evidence" value="ECO:0007669"/>
    <property type="project" value="UniProtKB-SubCell"/>
</dbReference>
<dbReference type="InParanoid" id="A0A251VC80"/>
<keyword evidence="7 9" id="KW-0472">Membrane</keyword>
<evidence type="ECO:0000256" key="4">
    <source>
        <dbReference type="ARBA" id="ARBA00022475"/>
    </source>
</evidence>
<keyword evidence="8" id="KW-0325">Glycoprotein</keyword>
<evidence type="ECO:0000256" key="5">
    <source>
        <dbReference type="ARBA" id="ARBA00022692"/>
    </source>
</evidence>
<gene>
    <name evidence="13" type="primary">CSPLF</name>
    <name evidence="13" type="ORF">HannXRQ_Chr02g0032191</name>
    <name evidence="12" type="ORF">HanXRQr2_Chr02g0047361</name>
</gene>
<reference evidence="12 14" key="1">
    <citation type="journal article" date="2017" name="Nature">
        <title>The sunflower genome provides insights into oil metabolism, flowering and Asterid evolution.</title>
        <authorList>
            <person name="Badouin H."/>
            <person name="Gouzy J."/>
            <person name="Grassa C.J."/>
            <person name="Murat F."/>
            <person name="Staton S.E."/>
            <person name="Cottret L."/>
            <person name="Lelandais-Briere C."/>
            <person name="Owens G.L."/>
            <person name="Carrere S."/>
            <person name="Mayjonade B."/>
            <person name="Legrand L."/>
            <person name="Gill N."/>
            <person name="Kane N.C."/>
            <person name="Bowers J.E."/>
            <person name="Hubner S."/>
            <person name="Bellec A."/>
            <person name="Berard A."/>
            <person name="Berges H."/>
            <person name="Blanchet N."/>
            <person name="Boniface M.C."/>
            <person name="Brunel D."/>
            <person name="Catrice O."/>
            <person name="Chaidir N."/>
            <person name="Claudel C."/>
            <person name="Donnadieu C."/>
            <person name="Faraut T."/>
            <person name="Fievet G."/>
            <person name="Helmstetter N."/>
            <person name="King M."/>
            <person name="Knapp S.J."/>
            <person name="Lai Z."/>
            <person name="Le Paslier M.C."/>
            <person name="Lippi Y."/>
            <person name="Lorenzon L."/>
            <person name="Mandel J.R."/>
            <person name="Marage G."/>
            <person name="Marchand G."/>
            <person name="Marquand E."/>
            <person name="Bret-Mestries E."/>
            <person name="Morien E."/>
            <person name="Nambeesan S."/>
            <person name="Nguyen T."/>
            <person name="Pegot-Espagnet P."/>
            <person name="Pouilly N."/>
            <person name="Raftis F."/>
            <person name="Sallet E."/>
            <person name="Schiex T."/>
            <person name="Thomas J."/>
            <person name="Vandecasteele C."/>
            <person name="Vares D."/>
            <person name="Vear F."/>
            <person name="Vautrin S."/>
            <person name="Crespi M."/>
            <person name="Mangin B."/>
            <person name="Burke J.M."/>
            <person name="Salse J."/>
            <person name="Munos S."/>
            <person name="Vincourt P."/>
            <person name="Rieseberg L.H."/>
            <person name="Langlade N.B."/>
        </authorList>
    </citation>
    <scope>NUCLEOTIDE SEQUENCE [LARGE SCALE GENOMIC DNA]</scope>
    <source>
        <strain evidence="14">cv. SF193</strain>
        <tissue evidence="12">Leaves</tissue>
    </source>
</reference>
<evidence type="ECO:0000313" key="12">
    <source>
        <dbReference type="EMBL" id="KAF5816944.1"/>
    </source>
</evidence>
<feature type="transmembrane region" description="Helical" evidence="9">
    <location>
        <begin position="76"/>
        <end position="98"/>
    </location>
</feature>
<dbReference type="OrthoDB" id="1918787at2759"/>
<keyword evidence="5 9" id="KW-0812">Transmembrane</keyword>
<feature type="region of interest" description="Disordered" evidence="10">
    <location>
        <begin position="1"/>
        <end position="20"/>
    </location>
</feature>
<reference evidence="12" key="3">
    <citation type="submission" date="2020-06" db="EMBL/GenBank/DDBJ databases">
        <title>Helianthus annuus Genome sequencing and assembly Release 2.</title>
        <authorList>
            <person name="Gouzy J."/>
            <person name="Langlade N."/>
            <person name="Munos S."/>
        </authorList>
    </citation>
    <scope>NUCLEOTIDE SEQUENCE</scope>
    <source>
        <tissue evidence="12">Leaves</tissue>
    </source>
</reference>
<accession>A0A251VC80</accession>
<keyword evidence="14" id="KW-1185">Reference proteome</keyword>
<feature type="transmembrane region" description="Helical" evidence="9">
    <location>
        <begin position="173"/>
        <end position="196"/>
    </location>
</feature>
<evidence type="ECO:0000256" key="1">
    <source>
        <dbReference type="ARBA" id="ARBA00004651"/>
    </source>
</evidence>
<dbReference type="NCBIfam" id="TIGR01569">
    <property type="entry name" value="A_tha_TIGR01569"/>
    <property type="match status" value="1"/>
</dbReference>
<comment type="subcellular location">
    <subcellularLocation>
        <location evidence="1 9">Cell membrane</location>
        <topology evidence="1 9">Multi-pass membrane protein</topology>
    </subcellularLocation>
</comment>
<evidence type="ECO:0000256" key="6">
    <source>
        <dbReference type="ARBA" id="ARBA00022989"/>
    </source>
</evidence>
<keyword evidence="4 9" id="KW-1003">Cell membrane</keyword>
<dbReference type="EMBL" id="CM007891">
    <property type="protein sequence ID" value="OTG33210.1"/>
    <property type="molecule type" value="Genomic_DNA"/>
</dbReference>
<evidence type="ECO:0000256" key="9">
    <source>
        <dbReference type="RuleBase" id="RU361233"/>
    </source>
</evidence>
<dbReference type="InterPro" id="IPR006702">
    <property type="entry name" value="CASP_dom"/>
</dbReference>
<proteinExistence type="inferred from homology"/>
<feature type="compositionally biased region" description="Pro residues" evidence="10">
    <location>
        <begin position="1"/>
        <end position="10"/>
    </location>
</feature>
<evidence type="ECO:0000256" key="2">
    <source>
        <dbReference type="ARBA" id="ARBA00007651"/>
    </source>
</evidence>
<feature type="transmembrane region" description="Helical" evidence="9">
    <location>
        <begin position="119"/>
        <end position="141"/>
    </location>
</feature>
<evidence type="ECO:0000313" key="14">
    <source>
        <dbReference type="Proteomes" id="UP000215914"/>
    </source>
</evidence>
<organism evidence="13 14">
    <name type="scientific">Helianthus annuus</name>
    <name type="common">Common sunflower</name>
    <dbReference type="NCBI Taxonomy" id="4232"/>
    <lineage>
        <taxon>Eukaryota</taxon>
        <taxon>Viridiplantae</taxon>
        <taxon>Streptophyta</taxon>
        <taxon>Embryophyta</taxon>
        <taxon>Tracheophyta</taxon>
        <taxon>Spermatophyta</taxon>
        <taxon>Magnoliopsida</taxon>
        <taxon>eudicotyledons</taxon>
        <taxon>Gunneridae</taxon>
        <taxon>Pentapetalae</taxon>
        <taxon>asterids</taxon>
        <taxon>campanulids</taxon>
        <taxon>Asterales</taxon>
        <taxon>Asteraceae</taxon>
        <taxon>Asteroideae</taxon>
        <taxon>Heliantheae alliance</taxon>
        <taxon>Heliantheae</taxon>
        <taxon>Helianthus</taxon>
    </lineage>
</organism>
<comment type="similarity">
    <text evidence="2 9">Belongs to the Casparian strip membrane proteins (CASP) family.</text>
</comment>
<dbReference type="EMBL" id="MNCJ02000317">
    <property type="protein sequence ID" value="KAF5816944.1"/>
    <property type="molecule type" value="Genomic_DNA"/>
</dbReference>
<dbReference type="InterPro" id="IPR006459">
    <property type="entry name" value="CASP/CASPL"/>
</dbReference>
<name>A0A251VC80_HELAN</name>
<keyword evidence="6 9" id="KW-1133">Transmembrane helix</keyword>
<evidence type="ECO:0000256" key="3">
    <source>
        <dbReference type="ARBA" id="ARBA00011489"/>
    </source>
</evidence>
<comment type="subunit">
    <text evidence="3 9">Homodimer and heterodimers.</text>
</comment>
<sequence length="198" mass="21712">MTNDLKPPPESATQLPADQTTTTTVGKLSRNYDVMHVVLRIVSLSASLISIAVLTSAKEKSTVLIYGFQLSLYSKWSFSGSFEYLVCVSAVVAFHSLLQLVMTSSRMLRKSSIFSSRNHAWIIFASDQVFAYAMMSAVSAATGVTNLNRTGIKHPPLPNFCKPLHSFCDRVGVSIAFGFFNCFLLAVSTVLDVVWLTN</sequence>
<dbReference type="AlphaFoldDB" id="A0A251VC80"/>
<feature type="domain" description="Casparian strip membrane protein" evidence="11">
    <location>
        <begin position="32"/>
        <end position="184"/>
    </location>
</feature>
<feature type="transmembrane region" description="Helical" evidence="9">
    <location>
        <begin position="37"/>
        <end position="56"/>
    </location>
</feature>
<dbReference type="Proteomes" id="UP000215914">
    <property type="component" value="Chromosome 2"/>
</dbReference>
<evidence type="ECO:0000256" key="8">
    <source>
        <dbReference type="ARBA" id="ARBA00023180"/>
    </source>
</evidence>
<dbReference type="Pfam" id="PF04535">
    <property type="entry name" value="CASP_dom"/>
    <property type="match status" value="1"/>
</dbReference>
<evidence type="ECO:0000259" key="11">
    <source>
        <dbReference type="Pfam" id="PF04535"/>
    </source>
</evidence>
<reference evidence="13" key="2">
    <citation type="submission" date="2017-02" db="EMBL/GenBank/DDBJ databases">
        <title>Sunflower complete genome.</title>
        <authorList>
            <person name="Langlade N."/>
            <person name="Munos S."/>
        </authorList>
    </citation>
    <scope>NUCLEOTIDE SEQUENCE [LARGE SCALE GENOMIC DNA]</scope>
    <source>
        <tissue evidence="13">Leaves</tissue>
    </source>
</reference>
<dbReference type="PANTHER" id="PTHR33573">
    <property type="entry name" value="CASP-LIKE PROTEIN 4A4"/>
    <property type="match status" value="1"/>
</dbReference>
<dbReference type="Gramene" id="mRNA:HanXRQr2_Chr02g0047361">
    <property type="protein sequence ID" value="mRNA:HanXRQr2_Chr02g0047361"/>
    <property type="gene ID" value="HanXRQr2_Chr02g0047361"/>
</dbReference>